<gene>
    <name evidence="1" type="ORF">BN2475_730018</name>
</gene>
<reference evidence="1 2" key="1">
    <citation type="submission" date="2016-12" db="EMBL/GenBank/DDBJ databases">
        <authorList>
            <person name="Song W.-J."/>
            <person name="Kurnit D.M."/>
        </authorList>
    </citation>
    <scope>NUCLEOTIDE SEQUENCE [LARGE SCALE GENOMIC DNA]</scope>
    <source>
        <strain evidence="1 2">STM7296</strain>
    </source>
</reference>
<accession>A0A1N7SJE1</accession>
<organism evidence="1 2">
    <name type="scientific">Paraburkholderia ribeironis</name>
    <dbReference type="NCBI Taxonomy" id="1247936"/>
    <lineage>
        <taxon>Bacteria</taxon>
        <taxon>Pseudomonadati</taxon>
        <taxon>Pseudomonadota</taxon>
        <taxon>Betaproteobacteria</taxon>
        <taxon>Burkholderiales</taxon>
        <taxon>Burkholderiaceae</taxon>
        <taxon>Paraburkholderia</taxon>
    </lineage>
</organism>
<evidence type="ECO:0000313" key="2">
    <source>
        <dbReference type="Proteomes" id="UP000187012"/>
    </source>
</evidence>
<name>A0A1N7SJE1_9BURK</name>
<dbReference type="EMBL" id="CYGX02000073">
    <property type="protein sequence ID" value="SIT47438.1"/>
    <property type="molecule type" value="Genomic_DNA"/>
</dbReference>
<dbReference type="Proteomes" id="UP000187012">
    <property type="component" value="Unassembled WGS sequence"/>
</dbReference>
<keyword evidence="2" id="KW-1185">Reference proteome</keyword>
<dbReference type="AlphaFoldDB" id="A0A1N7SJE1"/>
<sequence length="60" mass="6630">MQRASRFDTSRRTGVAFGTLGLIRMTPVRYLCDVCATPAVTPVTRRPATRAGLQHNVRKA</sequence>
<proteinExistence type="predicted"/>
<evidence type="ECO:0000313" key="1">
    <source>
        <dbReference type="EMBL" id="SIT47438.1"/>
    </source>
</evidence>
<protein>
    <submittedName>
        <fullName evidence="1">Uncharacterized protein</fullName>
    </submittedName>
</protein>